<dbReference type="GO" id="GO:0003677">
    <property type="term" value="F:DNA binding"/>
    <property type="evidence" value="ECO:0007669"/>
    <property type="project" value="UniProtKB-KW"/>
</dbReference>
<dbReference type="AGR" id="Xenbase:XB-GENE-6457829"/>
<evidence type="ECO:0000256" key="5">
    <source>
        <dbReference type="ARBA" id="ARBA00022771"/>
    </source>
</evidence>
<evidence type="ECO:0000256" key="12">
    <source>
        <dbReference type="SAM" id="MobiDB-lite"/>
    </source>
</evidence>
<keyword evidence="7" id="KW-0805">Transcription regulation</keyword>
<dbReference type="EMBL" id="BC168489">
    <property type="protein sequence ID" value="AAI68489.1"/>
    <property type="molecule type" value="mRNA"/>
</dbReference>
<dbReference type="GO" id="GO:0005634">
    <property type="term" value="C:nucleus"/>
    <property type="evidence" value="ECO:0007669"/>
    <property type="project" value="UniProtKB-SubCell"/>
</dbReference>
<reference evidence="17" key="5">
    <citation type="submission" date="2025-04" db="UniProtKB">
        <authorList>
            <consortium name="RefSeq"/>
        </authorList>
    </citation>
    <scope>IDENTIFICATION</scope>
</reference>
<keyword evidence="16" id="KW-1185">Reference proteome</keyword>
<feature type="compositionally biased region" description="Basic and acidic residues" evidence="12">
    <location>
        <begin position="252"/>
        <end position="262"/>
    </location>
</feature>
<feature type="compositionally biased region" description="Basic residues" evidence="12">
    <location>
        <begin position="208"/>
        <end position="218"/>
    </location>
</feature>
<comment type="similarity">
    <text evidence="2">Belongs to the krueppel C2H2-type zinc-finger protein family.</text>
</comment>
<dbReference type="FunFam" id="3.30.160.60:FF:000270">
    <property type="entry name" value="Zinc finger protein 512"/>
    <property type="match status" value="1"/>
</dbReference>
<evidence type="ECO:0000313" key="18">
    <source>
        <dbReference type="Xenbase" id="XB-GENE-6457829"/>
    </source>
</evidence>
<dbReference type="SMART" id="SM00355">
    <property type="entry name" value="ZnF_C2H2"/>
    <property type="match status" value="7"/>
</dbReference>
<evidence type="ECO:0000256" key="4">
    <source>
        <dbReference type="ARBA" id="ARBA00022737"/>
    </source>
</evidence>
<dbReference type="Reactome" id="R-XTR-9013424">
    <property type="pathway name" value="RHOV GTPase cycle"/>
</dbReference>
<evidence type="ECO:0000256" key="11">
    <source>
        <dbReference type="PROSITE-ProRule" id="PRU00042"/>
    </source>
</evidence>
<reference evidence="14" key="2">
    <citation type="submission" date="2008-08" db="EMBL/GenBank/DDBJ databases">
        <authorList>
            <consortium name="NIH - Xenopus Gene Collection (XGC) project"/>
        </authorList>
    </citation>
    <scope>NUCLEOTIDE SEQUENCE [LARGE SCALE MRNA]</scope>
    <source>
        <tissue evidence="14">Testes</tissue>
    </source>
</reference>
<keyword evidence="3" id="KW-0479">Metal-binding</keyword>
<dbReference type="Ensembl" id="ENSXETT00000107651">
    <property type="protein sequence ID" value="ENSXETP00000115182"/>
    <property type="gene ID" value="ENSXETG00000045756"/>
</dbReference>
<keyword evidence="6" id="KW-0862">Zinc</keyword>
<proteinExistence type="evidence at transcript level"/>
<accession>B5DE15</accession>
<evidence type="ECO:0000256" key="6">
    <source>
        <dbReference type="ARBA" id="ARBA00022833"/>
    </source>
</evidence>
<sequence length="675" mass="75599">MTDPIGSRRHFPRSSKSRAFSLTPPRAQYSGGAPASAPVHSTHKGSDQRRFPKQENRTLRGIPVALISQWKEKFKTLGRVRCPSSGCWLEFPSIYGLKHHYQRCNGASVPPPCPFPCPECDAAFASKLQLQKHLGQNHSDKDRAEGKAPTPSAISRLEKSPTVSGGKSRPQRFPKKPKVAPSTKNGEIGPPGRKQRDPCLSDEDPERMRHRRKQKTPRKFTGEQPSLSGTFGLKGLAKAEERGRRRRGAKPPLDEPRRRTDCAKANQEQTAPPPPDSAEGRCQRQRGEVLCPNCKSVTRKTMTGLRKHMEVCEQLQEALRCRHCRKQFKSKAGLNYHTMAEHVTKTPGPQGAPLDEQKERERLRNVLKQMGKLRCPNQGCSATFSSLMGYQYHRQRCGKEQCDWAKPSFPCPDCSRQYQSKAGRDYHVRSEHGTESALPEAPEQDVVVGDFERTPSGRVRRQSAQVAIFHLQEIAEEELAKDGGRRKMKEDLVPDTKRLNYLRPGLPTFHPQLLLSWKNRVKEHGFICCPNNCCEAVYSSVSGLKAHLANCTKGSHSVGKYRCLLCHKEFSSESGVKYHILKSHSQNWFRFSSLPSMHKRKVPGGPRNEEEAVGTPKKRRRKEGPPTKAAACGTGKPPRERKTPPKKRSSNLGVRPFSPSSKGTARMGGPSRGVK</sequence>
<dbReference type="KEGG" id="xtr:100216196"/>
<feature type="compositionally biased region" description="Basic residues" evidence="12">
    <location>
        <begin position="169"/>
        <end position="178"/>
    </location>
</feature>
<gene>
    <name evidence="15 17 18" type="primary">znf512b</name>
    <name evidence="17" type="synonym">gm632</name>
</gene>
<evidence type="ECO:0000256" key="2">
    <source>
        <dbReference type="ARBA" id="ARBA00006991"/>
    </source>
</evidence>
<dbReference type="GeneTree" id="ENSGT00940000159165"/>
<dbReference type="Pfam" id="PF00096">
    <property type="entry name" value="zf-C2H2"/>
    <property type="match status" value="1"/>
</dbReference>
<dbReference type="Pfam" id="PF21276">
    <property type="entry name" value="ZNF512_C2HC"/>
    <property type="match status" value="2"/>
</dbReference>
<dbReference type="InterPro" id="IPR052274">
    <property type="entry name" value="Krueppel_C2H2_Zn-finger"/>
</dbReference>
<evidence type="ECO:0000256" key="10">
    <source>
        <dbReference type="ARBA" id="ARBA00023242"/>
    </source>
</evidence>
<dbReference type="Ensembl" id="ENSXETT00000109327">
    <property type="protein sequence ID" value="ENSXETP00000106117"/>
    <property type="gene ID" value="ENSXETG00000045756"/>
</dbReference>
<dbReference type="PANTHER" id="PTHR22979">
    <property type="entry name" value="ZINC FINGER PROTEIN-RELATED"/>
    <property type="match status" value="1"/>
</dbReference>
<feature type="domain" description="C2H2-type" evidence="13">
    <location>
        <begin position="115"/>
        <end position="143"/>
    </location>
</feature>
<evidence type="ECO:0000256" key="8">
    <source>
        <dbReference type="ARBA" id="ARBA00023125"/>
    </source>
</evidence>
<dbReference type="SUPFAM" id="SSF57667">
    <property type="entry name" value="beta-beta-alpha zinc fingers"/>
    <property type="match status" value="7"/>
</dbReference>
<feature type="domain" description="C2H2-type" evidence="13">
    <location>
        <begin position="561"/>
        <end position="585"/>
    </location>
</feature>
<reference evidence="15" key="4">
    <citation type="submission" date="2021-03" db="UniProtKB">
        <authorList>
            <consortium name="Ensembl"/>
        </authorList>
    </citation>
    <scope>IDENTIFICATION</scope>
</reference>
<dbReference type="OMA" id="FICCPNI"/>
<evidence type="ECO:0000256" key="3">
    <source>
        <dbReference type="ARBA" id="ARBA00022723"/>
    </source>
</evidence>
<dbReference type="InterPro" id="IPR036236">
    <property type="entry name" value="Znf_C2H2_sf"/>
</dbReference>
<reference evidence="15" key="3">
    <citation type="journal article" date="2010" name="Science">
        <title>The genome of the Western clawed frog Xenopus tropicalis.</title>
        <authorList>
            <person name="Hellsten U."/>
            <person name="Harland R.M."/>
            <person name="Gilchrist M.J."/>
            <person name="Hendrix D."/>
            <person name="Jurka J."/>
            <person name="Kapitonov V."/>
            <person name="Ovcharenko I."/>
            <person name="Putnam N.H."/>
            <person name="Shu S."/>
            <person name="Taher L."/>
            <person name="Blitz I.L."/>
            <person name="Blumberg B."/>
            <person name="Dichmann D.S."/>
            <person name="Dubchak I."/>
            <person name="Amaya E."/>
            <person name="Detter J.C."/>
            <person name="Fletcher R."/>
            <person name="Gerhard D.S."/>
            <person name="Goodstein D."/>
            <person name="Graves T."/>
            <person name="Grigoriev I.V."/>
            <person name="Grimwood J."/>
            <person name="Kawashima T."/>
            <person name="Lindquist E."/>
            <person name="Lucas S.M."/>
            <person name="Mead P.E."/>
            <person name="Mitros T."/>
            <person name="Ogino H."/>
            <person name="Ohta Y."/>
            <person name="Poliakov A.V."/>
            <person name="Pollet N."/>
            <person name="Robert J."/>
            <person name="Salamov A."/>
            <person name="Sater A.K."/>
            <person name="Schmutz J."/>
            <person name="Terry A."/>
            <person name="Vize P.D."/>
            <person name="Warren W.C."/>
            <person name="Wells D."/>
            <person name="Wills A."/>
            <person name="Wilson R.K."/>
            <person name="Zimmerman L.B."/>
            <person name="Zorn A.M."/>
            <person name="Grainger R."/>
            <person name="Grammer T."/>
            <person name="Khokha M.K."/>
            <person name="Richardson P.M."/>
            <person name="Rokhsar D.S."/>
        </authorList>
    </citation>
    <scope>NUCLEOTIDE SEQUENCE [LARGE SCALE GENOMIC DNA]</scope>
    <source>
        <strain evidence="15">Nigerian</strain>
    </source>
</reference>
<dbReference type="PROSITE" id="PS50157">
    <property type="entry name" value="ZINC_FINGER_C2H2_2"/>
    <property type="match status" value="4"/>
</dbReference>
<feature type="compositionally biased region" description="Basic and acidic residues" evidence="12">
    <location>
        <begin position="44"/>
        <end position="57"/>
    </location>
</feature>
<feature type="region of interest" description="Disordered" evidence="12">
    <location>
        <begin position="597"/>
        <end position="675"/>
    </location>
</feature>
<dbReference type="GeneID" id="100216196"/>
<evidence type="ECO:0000256" key="1">
    <source>
        <dbReference type="ARBA" id="ARBA00004123"/>
    </source>
</evidence>
<evidence type="ECO:0000256" key="9">
    <source>
        <dbReference type="ARBA" id="ARBA00023163"/>
    </source>
</evidence>
<dbReference type="PROSITE" id="PS00028">
    <property type="entry name" value="ZINC_FINGER_C2H2_1"/>
    <property type="match status" value="4"/>
</dbReference>
<evidence type="ECO:0000313" key="14">
    <source>
        <dbReference type="EMBL" id="AAI68489.1"/>
    </source>
</evidence>
<dbReference type="Gene3D" id="3.30.160.60">
    <property type="entry name" value="Classic Zinc Finger"/>
    <property type="match status" value="4"/>
</dbReference>
<dbReference type="InterPro" id="IPR048408">
    <property type="entry name" value="ZNF512_C2HC"/>
</dbReference>
<feature type="domain" description="C2H2-type" evidence="13">
    <location>
        <begin position="319"/>
        <end position="347"/>
    </location>
</feature>
<dbReference type="FunFam" id="3.30.160.60:FF:000177">
    <property type="entry name" value="Zinc finger protein 512"/>
    <property type="match status" value="1"/>
</dbReference>
<evidence type="ECO:0000313" key="15">
    <source>
        <dbReference type="Ensembl" id="ENSXETP00000106117"/>
    </source>
</evidence>
<dbReference type="AlphaFoldDB" id="B5DE15"/>
<keyword evidence="9" id="KW-0804">Transcription</keyword>
<feature type="region of interest" description="Disordered" evidence="12">
    <location>
        <begin position="134"/>
        <end position="284"/>
    </location>
</feature>
<feature type="compositionally biased region" description="Basic residues" evidence="12">
    <location>
        <begin position="7"/>
        <end position="16"/>
    </location>
</feature>
<name>B5DE15_XENTR</name>
<dbReference type="InterPro" id="IPR013087">
    <property type="entry name" value="Znf_C2H2_type"/>
</dbReference>
<keyword evidence="8" id="KW-0238">DNA-binding</keyword>
<dbReference type="CTD" id="57473"/>
<evidence type="ECO:0000313" key="16">
    <source>
        <dbReference type="Proteomes" id="UP000008143"/>
    </source>
</evidence>
<dbReference type="RefSeq" id="NP_001135637.1">
    <property type="nucleotide sequence ID" value="NM_001142165.1"/>
</dbReference>
<dbReference type="PANTHER" id="PTHR22979:SF3">
    <property type="entry name" value="ZINC FINGER PROTEIN 512B"/>
    <property type="match status" value="1"/>
</dbReference>
<evidence type="ECO:0000256" key="7">
    <source>
        <dbReference type="ARBA" id="ARBA00023015"/>
    </source>
</evidence>
<feature type="domain" description="C2H2-type" evidence="13">
    <location>
        <begin position="409"/>
        <end position="437"/>
    </location>
</feature>
<protein>
    <submittedName>
        <fullName evidence="15 17">Zinc finger protein 512B</fullName>
    </submittedName>
</protein>
<keyword evidence="4" id="KW-0677">Repeat</keyword>
<dbReference type="Xenbase" id="XB-GENE-6457829">
    <property type="gene designation" value="znf512b"/>
</dbReference>
<feature type="region of interest" description="Disordered" evidence="12">
    <location>
        <begin position="1"/>
        <end position="57"/>
    </location>
</feature>
<reference evidence="17" key="1">
    <citation type="journal article" date="2002" name="Dev. Dyn.">
        <title>Genetic and genomic tools for Xenopus research: The NIH Xenopus initiative.</title>
        <authorList>
            <person name="Klein S.L."/>
            <person name="Strausberg R.L."/>
            <person name="Wagner L."/>
            <person name="Pontius J."/>
            <person name="Clifton S.W."/>
            <person name="Richardson P."/>
        </authorList>
    </citation>
    <scope>NUCLEOTIDE SEQUENCE</scope>
</reference>
<evidence type="ECO:0000259" key="13">
    <source>
        <dbReference type="PROSITE" id="PS50157"/>
    </source>
</evidence>
<dbReference type="OrthoDB" id="7463797at2759"/>
<dbReference type="GO" id="GO:0008270">
    <property type="term" value="F:zinc ion binding"/>
    <property type="evidence" value="ECO:0007669"/>
    <property type="project" value="UniProtKB-KW"/>
</dbReference>
<organism evidence="14">
    <name type="scientific">Xenopus tropicalis</name>
    <name type="common">Western clawed frog</name>
    <name type="synonym">Silurana tropicalis</name>
    <dbReference type="NCBI Taxonomy" id="8364"/>
    <lineage>
        <taxon>Eukaryota</taxon>
        <taxon>Metazoa</taxon>
        <taxon>Chordata</taxon>
        <taxon>Craniata</taxon>
        <taxon>Vertebrata</taxon>
        <taxon>Euteleostomi</taxon>
        <taxon>Amphibia</taxon>
        <taxon>Batrachia</taxon>
        <taxon>Anura</taxon>
        <taxon>Pipoidea</taxon>
        <taxon>Pipidae</taxon>
        <taxon>Xenopodinae</taxon>
        <taxon>Xenopus</taxon>
        <taxon>Silurana</taxon>
    </lineage>
</organism>
<comment type="subcellular location">
    <subcellularLocation>
        <location evidence="1">Nucleus</location>
    </subcellularLocation>
</comment>
<evidence type="ECO:0000313" key="17">
    <source>
        <dbReference type="RefSeq" id="NP_001135637.1"/>
    </source>
</evidence>
<keyword evidence="5 11" id="KW-0863">Zinc-finger</keyword>
<keyword evidence="10" id="KW-0539">Nucleus</keyword>
<dbReference type="Proteomes" id="UP000008143">
    <property type="component" value="Chromosome 10"/>
</dbReference>